<name>A0ABP9I2J3_9ACTN</name>
<comment type="function">
    <text evidence="2 10">Forms oxaloacetate, a four-carbon dicarboxylic acid source for the tricarboxylic acid cycle.</text>
</comment>
<dbReference type="PANTHER" id="PTHR30523:SF6">
    <property type="entry name" value="PHOSPHOENOLPYRUVATE CARBOXYLASE"/>
    <property type="match status" value="1"/>
</dbReference>
<evidence type="ECO:0000256" key="6">
    <source>
        <dbReference type="ARBA" id="ARBA00022842"/>
    </source>
</evidence>
<comment type="caution">
    <text evidence="14">The sequence shown here is derived from an EMBL/GenBank/DDBJ whole genome shotgun (WGS) entry which is preliminary data.</text>
</comment>
<comment type="catalytic activity">
    <reaction evidence="9 10">
        <text>oxaloacetate + phosphate = phosphoenolpyruvate + hydrogencarbonate</text>
        <dbReference type="Rhea" id="RHEA:28370"/>
        <dbReference type="ChEBI" id="CHEBI:16452"/>
        <dbReference type="ChEBI" id="CHEBI:17544"/>
        <dbReference type="ChEBI" id="CHEBI:43474"/>
        <dbReference type="ChEBI" id="CHEBI:58702"/>
        <dbReference type="EC" id="4.1.1.31"/>
    </reaction>
</comment>
<comment type="subunit">
    <text evidence="10">Homotetramer.</text>
</comment>
<evidence type="ECO:0000256" key="8">
    <source>
        <dbReference type="ARBA" id="ARBA00023300"/>
    </source>
</evidence>
<keyword evidence="15" id="KW-1185">Reference proteome</keyword>
<dbReference type="Pfam" id="PF00311">
    <property type="entry name" value="PEPcase"/>
    <property type="match status" value="1"/>
</dbReference>
<evidence type="ECO:0000256" key="10">
    <source>
        <dbReference type="HAMAP-Rule" id="MF_00595"/>
    </source>
</evidence>
<proteinExistence type="inferred from homology"/>
<feature type="active site" evidence="10 11">
    <location>
        <position position="162"/>
    </location>
</feature>
<evidence type="ECO:0000313" key="15">
    <source>
        <dbReference type="Proteomes" id="UP001501195"/>
    </source>
</evidence>
<dbReference type="InterPro" id="IPR033129">
    <property type="entry name" value="PEPCASE_His_AS"/>
</dbReference>
<evidence type="ECO:0000256" key="13">
    <source>
        <dbReference type="SAM" id="MobiDB-lite"/>
    </source>
</evidence>
<dbReference type="EC" id="4.1.1.31" evidence="4 10"/>
<organism evidence="14 15">
    <name type="scientific">Kineococcus glutinatus</name>
    <dbReference type="NCBI Taxonomy" id="1070872"/>
    <lineage>
        <taxon>Bacteria</taxon>
        <taxon>Bacillati</taxon>
        <taxon>Actinomycetota</taxon>
        <taxon>Actinomycetes</taxon>
        <taxon>Kineosporiales</taxon>
        <taxon>Kineosporiaceae</taxon>
        <taxon>Kineococcus</taxon>
    </lineage>
</organism>
<dbReference type="HAMAP" id="MF_00595">
    <property type="entry name" value="PEPcase_type1"/>
    <property type="match status" value="1"/>
</dbReference>
<dbReference type="Gene3D" id="1.20.1440.90">
    <property type="entry name" value="Phosphoenolpyruvate/pyruvate domain"/>
    <property type="match status" value="1"/>
</dbReference>
<evidence type="ECO:0000256" key="12">
    <source>
        <dbReference type="PROSITE-ProRule" id="PRU10112"/>
    </source>
</evidence>
<evidence type="ECO:0000256" key="4">
    <source>
        <dbReference type="ARBA" id="ARBA00012305"/>
    </source>
</evidence>
<evidence type="ECO:0000256" key="1">
    <source>
        <dbReference type="ARBA" id="ARBA00001946"/>
    </source>
</evidence>
<feature type="region of interest" description="Disordered" evidence="13">
    <location>
        <begin position="1"/>
        <end position="20"/>
    </location>
</feature>
<dbReference type="InterPro" id="IPR021135">
    <property type="entry name" value="PEP_COase"/>
</dbReference>
<evidence type="ECO:0000256" key="9">
    <source>
        <dbReference type="ARBA" id="ARBA00048995"/>
    </source>
</evidence>
<dbReference type="PRINTS" id="PR00150">
    <property type="entry name" value="PEPCARBXLASE"/>
</dbReference>
<dbReference type="InterPro" id="IPR018129">
    <property type="entry name" value="PEP_COase_Lys_AS"/>
</dbReference>
<comment type="cofactor">
    <cofactor evidence="1 10">
        <name>Mg(2+)</name>
        <dbReference type="ChEBI" id="CHEBI:18420"/>
    </cofactor>
</comment>
<evidence type="ECO:0000313" key="14">
    <source>
        <dbReference type="EMBL" id="GAA4985169.1"/>
    </source>
</evidence>
<dbReference type="EMBL" id="BAABIL010000393">
    <property type="protein sequence ID" value="GAA4985169.1"/>
    <property type="molecule type" value="Genomic_DNA"/>
</dbReference>
<keyword evidence="7 10" id="KW-0456">Lyase</keyword>
<keyword evidence="8 10" id="KW-0120">Carbon dioxide fixation</keyword>
<dbReference type="RefSeq" id="WP_345712934.1">
    <property type="nucleotide sequence ID" value="NZ_BAABIL010000393.1"/>
</dbReference>
<evidence type="ECO:0000256" key="3">
    <source>
        <dbReference type="ARBA" id="ARBA00008346"/>
    </source>
</evidence>
<evidence type="ECO:0000256" key="7">
    <source>
        <dbReference type="ARBA" id="ARBA00023239"/>
    </source>
</evidence>
<dbReference type="SUPFAM" id="SSF51621">
    <property type="entry name" value="Phosphoenolpyruvate/pyruvate domain"/>
    <property type="match status" value="1"/>
</dbReference>
<accession>A0ABP9I2J3</accession>
<comment type="similarity">
    <text evidence="3 10">Belongs to the PEPCase type 1 family.</text>
</comment>
<dbReference type="PROSITE" id="PS00781">
    <property type="entry name" value="PEPCASE_1"/>
    <property type="match status" value="1"/>
</dbReference>
<evidence type="ECO:0000256" key="2">
    <source>
        <dbReference type="ARBA" id="ARBA00003670"/>
    </source>
</evidence>
<protein>
    <recommendedName>
        <fullName evidence="5 10">Phosphoenolpyruvate carboxylase</fullName>
        <shortName evidence="10">PEPC</shortName>
        <shortName evidence="10">PEPCase</shortName>
        <ecNumber evidence="4 10">4.1.1.31</ecNumber>
    </recommendedName>
</protein>
<keyword evidence="6 10" id="KW-0460">Magnesium</keyword>
<feature type="active site" evidence="10 12">
    <location>
        <position position="603"/>
    </location>
</feature>
<dbReference type="PANTHER" id="PTHR30523">
    <property type="entry name" value="PHOSPHOENOLPYRUVATE CARBOXYLASE"/>
    <property type="match status" value="1"/>
</dbReference>
<reference evidence="15" key="1">
    <citation type="journal article" date="2019" name="Int. J. Syst. Evol. Microbiol.">
        <title>The Global Catalogue of Microorganisms (GCM) 10K type strain sequencing project: providing services to taxonomists for standard genome sequencing and annotation.</title>
        <authorList>
            <consortium name="The Broad Institute Genomics Platform"/>
            <consortium name="The Broad Institute Genome Sequencing Center for Infectious Disease"/>
            <person name="Wu L."/>
            <person name="Ma J."/>
        </authorList>
    </citation>
    <scope>NUCLEOTIDE SEQUENCE [LARGE SCALE GENOMIC DNA]</scope>
    <source>
        <strain evidence="15">JCM 18126</strain>
    </source>
</reference>
<sequence>MSTGTQTTTPTPPGPAEGQHDVLAHSGILSDEAHAALRASVRRLGELLGEALTRHEGAHLLDLVERVRALARRPGGDELGTLLSDVDDATAIVLARAFTAYFQLANIAEQMHRGQELLQRSRGELPEAVDRLVAAVAAGELDLAEAQDVVDRVQLRPVFTAHPTESSRRSVLELLLRVVGIIEAAEDPRQRPADAERGQRRLAELVDLLWQTDELRVERPRPTDEARSAHYYLTTLASQVVPDLLEDLERELGRAGLQLRATSRPLRFGSWVGGDRDGNPNITPQVTLDVLRMQHTAALEVLGAAVDDLIQQLASSVKVVDVSDALRESLARDAELLPHVHAERIRLNAEEPYRLKLSFVRARIDATRARLQEGRPHTPGSDYGDVGELLAELQLVSDSLRAGEGDLIAGGPVARVMRTARAVGLSLATLDIREHAGRHHAALAVAYDRLGELDRPYAQLGRPARLELLSRELRGNRPLLGSAAERLTGTAAEVLELFATVRHVVDVYGEDAVESYIVSMTQGIDDLLAVVVLAREVGLVDLGPDPAGDCARIGFVPLFETVAELEAAESLLEGLLGDPSYRRVVAARGDVQEIMLGYSDSSKDAGIAASRWQIHRAQRALRDVAHRHGVVLRLFHGRGGSVGRGGGPTGEAILAQPYGSLDGPVKVTEQGEVISDKYVVPSLARHNLEVALSAVLEASTLHRHSALPRDVLDDWDVTMDLVAAKGQEAYRALVGDERLMEFFISATPVEELGHLNIGSRPSRRPGGSGGLGDLRAIPWVFGWTQSRINVPGWFGVGSGLAAAREAGRAEALQRMFAEWRFFRSFVSNVQMTLAKTDLAIAARYVDALVAPGARGVFDLIRAEHERTVAEVLLITGQETLLEQAPLLRHTLDLRDAYLAPLHALQVSLLARSRAAGESPDPALRRALLLTINGIAAGMRNTG</sequence>
<dbReference type="NCBIfam" id="NF000584">
    <property type="entry name" value="PRK00009.1"/>
    <property type="match status" value="1"/>
</dbReference>
<dbReference type="Proteomes" id="UP001501195">
    <property type="component" value="Unassembled WGS sequence"/>
</dbReference>
<gene>
    <name evidence="10 14" type="primary">ppc</name>
    <name evidence="14" type="ORF">GCM10023225_25080</name>
</gene>
<dbReference type="InterPro" id="IPR015813">
    <property type="entry name" value="Pyrv/PenolPyrv_kinase-like_dom"/>
</dbReference>
<evidence type="ECO:0000256" key="5">
    <source>
        <dbReference type="ARBA" id="ARBA00022419"/>
    </source>
</evidence>
<dbReference type="PROSITE" id="PS00393">
    <property type="entry name" value="PEPCASE_2"/>
    <property type="match status" value="1"/>
</dbReference>
<dbReference type="InterPro" id="IPR022805">
    <property type="entry name" value="PEP_COase_bac/pln-type"/>
</dbReference>
<evidence type="ECO:0000256" key="11">
    <source>
        <dbReference type="PROSITE-ProRule" id="PRU10111"/>
    </source>
</evidence>